<dbReference type="RefSeq" id="WP_129354673.1">
    <property type="nucleotide sequence ID" value="NZ_CP026538.1"/>
</dbReference>
<evidence type="ECO:0000256" key="9">
    <source>
        <dbReference type="ARBA" id="ARBA00025772"/>
    </source>
</evidence>
<evidence type="ECO:0000256" key="5">
    <source>
        <dbReference type="ARBA" id="ARBA00022519"/>
    </source>
</evidence>
<evidence type="ECO:0000256" key="7">
    <source>
        <dbReference type="ARBA" id="ARBA00022989"/>
    </source>
</evidence>
<proteinExistence type="inferred from homology"/>
<dbReference type="GO" id="GO:0015628">
    <property type="term" value="P:protein secretion by the type II secretion system"/>
    <property type="evidence" value="ECO:0007669"/>
    <property type="project" value="InterPro"/>
</dbReference>
<evidence type="ECO:0000256" key="8">
    <source>
        <dbReference type="ARBA" id="ARBA00023136"/>
    </source>
</evidence>
<keyword evidence="14" id="KW-1185">Reference proteome</keyword>
<evidence type="ECO:0000256" key="2">
    <source>
        <dbReference type="ARBA" id="ARBA00021549"/>
    </source>
</evidence>
<evidence type="ECO:0000259" key="12">
    <source>
        <dbReference type="Pfam" id="PF12019"/>
    </source>
</evidence>
<comment type="subcellular location">
    <subcellularLocation>
        <location evidence="1">Cell inner membrane</location>
        <topology evidence="1">Single-pass membrane protein</topology>
    </subcellularLocation>
</comment>
<evidence type="ECO:0000313" key="13">
    <source>
        <dbReference type="EMBL" id="QAZ68840.1"/>
    </source>
</evidence>
<evidence type="ECO:0000256" key="11">
    <source>
        <dbReference type="SAM" id="Phobius"/>
    </source>
</evidence>
<dbReference type="GO" id="GO:0015627">
    <property type="term" value="C:type II protein secretion system complex"/>
    <property type="evidence" value="ECO:0007669"/>
    <property type="project" value="InterPro"/>
</dbReference>
<dbReference type="InterPro" id="IPR022346">
    <property type="entry name" value="T2SS_GspH"/>
</dbReference>
<keyword evidence="5" id="KW-0997">Cell inner membrane</keyword>
<keyword evidence="3" id="KW-1003">Cell membrane</keyword>
<name>A0A4P6HRJ0_9BACT</name>
<feature type="transmembrane region" description="Helical" evidence="11">
    <location>
        <begin position="20"/>
        <end position="46"/>
    </location>
</feature>
<keyword evidence="8 11" id="KW-0472">Membrane</keyword>
<dbReference type="SUPFAM" id="SSF54523">
    <property type="entry name" value="Pili subunits"/>
    <property type="match status" value="1"/>
</dbReference>
<dbReference type="GO" id="GO:0005886">
    <property type="term" value="C:plasma membrane"/>
    <property type="evidence" value="ECO:0007669"/>
    <property type="project" value="UniProtKB-SubCell"/>
</dbReference>
<sequence length="176" mass="18532">MRSRLPRLRGRRYLKIAKNLSETFGFTIIEVIAVLVVLGILAIAVVNRTGTQGVQAMAEADALRSALRYAQSRAMGDVYTWGISFTAGSYQLVSDNPDTANAVFPGQGTNTRAMPANVALSGANFILFDSRGQPVSGNITTPGGSAAVVTGTQTISVTESSKVESVSVTPYTGFIP</sequence>
<keyword evidence="4" id="KW-0488">Methylation</keyword>
<dbReference type="Pfam" id="PF12019">
    <property type="entry name" value="GspH"/>
    <property type="match status" value="1"/>
</dbReference>
<reference evidence="13 14" key="1">
    <citation type="submission" date="2018-02" db="EMBL/GenBank/DDBJ databases">
        <title>Genome sequence of Desulfovibrio carbinolicus DSM 3852.</title>
        <authorList>
            <person name="Wilbanks E."/>
            <person name="Skennerton C.T."/>
            <person name="Orphan V.J."/>
        </authorList>
    </citation>
    <scope>NUCLEOTIDE SEQUENCE [LARGE SCALE GENOMIC DNA]</scope>
    <source>
        <strain evidence="13 14">DSM 3852</strain>
    </source>
</reference>
<gene>
    <name evidence="13" type="ORF">C3Y92_17015</name>
</gene>
<dbReference type="OrthoDB" id="5472281at2"/>
<organism evidence="13 14">
    <name type="scientific">Solidesulfovibrio carbinolicus</name>
    <dbReference type="NCBI Taxonomy" id="296842"/>
    <lineage>
        <taxon>Bacteria</taxon>
        <taxon>Pseudomonadati</taxon>
        <taxon>Thermodesulfobacteriota</taxon>
        <taxon>Desulfovibrionia</taxon>
        <taxon>Desulfovibrionales</taxon>
        <taxon>Desulfovibrionaceae</taxon>
        <taxon>Solidesulfovibrio</taxon>
    </lineage>
</organism>
<evidence type="ECO:0000256" key="1">
    <source>
        <dbReference type="ARBA" id="ARBA00004377"/>
    </source>
</evidence>
<evidence type="ECO:0000256" key="6">
    <source>
        <dbReference type="ARBA" id="ARBA00022692"/>
    </source>
</evidence>
<dbReference type="AlphaFoldDB" id="A0A4P6HRJ0"/>
<dbReference type="NCBIfam" id="TIGR02532">
    <property type="entry name" value="IV_pilin_GFxxxE"/>
    <property type="match status" value="1"/>
</dbReference>
<accession>A0A4P6HRJ0</accession>
<dbReference type="Proteomes" id="UP000293296">
    <property type="component" value="Chromosome"/>
</dbReference>
<dbReference type="InterPro" id="IPR045584">
    <property type="entry name" value="Pilin-like"/>
</dbReference>
<evidence type="ECO:0000313" key="14">
    <source>
        <dbReference type="Proteomes" id="UP000293296"/>
    </source>
</evidence>
<dbReference type="EMBL" id="CP026538">
    <property type="protein sequence ID" value="QAZ68840.1"/>
    <property type="molecule type" value="Genomic_DNA"/>
</dbReference>
<dbReference type="InterPro" id="IPR012902">
    <property type="entry name" value="N_methyl_site"/>
</dbReference>
<evidence type="ECO:0000256" key="3">
    <source>
        <dbReference type="ARBA" id="ARBA00022475"/>
    </source>
</evidence>
<keyword evidence="7 11" id="KW-1133">Transmembrane helix</keyword>
<keyword evidence="6 11" id="KW-0812">Transmembrane</keyword>
<dbReference type="Gene3D" id="3.30.700.10">
    <property type="entry name" value="Glycoprotein, Type 4 Pilin"/>
    <property type="match status" value="1"/>
</dbReference>
<protein>
    <recommendedName>
        <fullName evidence="2">Type II secretion system protein H</fullName>
    </recommendedName>
    <alternativeName>
        <fullName evidence="10">General secretion pathway protein H</fullName>
    </alternativeName>
</protein>
<feature type="domain" description="General secretion pathway GspH" evidence="12">
    <location>
        <begin position="59"/>
        <end position="142"/>
    </location>
</feature>
<evidence type="ECO:0000256" key="4">
    <source>
        <dbReference type="ARBA" id="ARBA00022481"/>
    </source>
</evidence>
<dbReference type="KEGG" id="dcb:C3Y92_17015"/>
<evidence type="ECO:0000256" key="10">
    <source>
        <dbReference type="ARBA" id="ARBA00030775"/>
    </source>
</evidence>
<comment type="similarity">
    <text evidence="9">Belongs to the GSP H family.</text>
</comment>